<comment type="caution">
    <text evidence="1">The sequence shown here is derived from an EMBL/GenBank/DDBJ whole genome shotgun (WGS) entry which is preliminary data.</text>
</comment>
<sequence>MVRLGEGVERVWFSGSGGLDSTSEVVRCCFVIVSEMQTQWIAELAHAATNKRPRKRQRLGWDVPLPIPPPQVFQSFYCWKEVMLMANTTAQF</sequence>
<reference evidence="1 2" key="1">
    <citation type="submission" date="2020-08" db="EMBL/GenBank/DDBJ databases">
        <title>Plant Genome Project.</title>
        <authorList>
            <person name="Zhang R.-G."/>
        </authorList>
    </citation>
    <scope>NUCLEOTIDE SEQUENCE [LARGE SCALE GENOMIC DNA]</scope>
    <source>
        <tissue evidence="1">Rhizome</tissue>
    </source>
</reference>
<dbReference type="Proteomes" id="UP000734854">
    <property type="component" value="Unassembled WGS sequence"/>
</dbReference>
<proteinExistence type="predicted"/>
<dbReference type="AlphaFoldDB" id="A0A8J5LLQ9"/>
<evidence type="ECO:0000313" key="2">
    <source>
        <dbReference type="Proteomes" id="UP000734854"/>
    </source>
</evidence>
<dbReference type="EMBL" id="JACMSC010000003">
    <property type="protein sequence ID" value="KAG6530491.1"/>
    <property type="molecule type" value="Genomic_DNA"/>
</dbReference>
<organism evidence="1 2">
    <name type="scientific">Zingiber officinale</name>
    <name type="common">Ginger</name>
    <name type="synonym">Amomum zingiber</name>
    <dbReference type="NCBI Taxonomy" id="94328"/>
    <lineage>
        <taxon>Eukaryota</taxon>
        <taxon>Viridiplantae</taxon>
        <taxon>Streptophyta</taxon>
        <taxon>Embryophyta</taxon>
        <taxon>Tracheophyta</taxon>
        <taxon>Spermatophyta</taxon>
        <taxon>Magnoliopsida</taxon>
        <taxon>Liliopsida</taxon>
        <taxon>Zingiberales</taxon>
        <taxon>Zingiberaceae</taxon>
        <taxon>Zingiber</taxon>
    </lineage>
</organism>
<accession>A0A8J5LLQ9</accession>
<keyword evidence="2" id="KW-1185">Reference proteome</keyword>
<evidence type="ECO:0000313" key="1">
    <source>
        <dbReference type="EMBL" id="KAG6530491.1"/>
    </source>
</evidence>
<protein>
    <submittedName>
        <fullName evidence="1">Uncharacterized protein</fullName>
    </submittedName>
</protein>
<name>A0A8J5LLQ9_ZINOF</name>
<gene>
    <name evidence="1" type="ORF">ZIOFF_012730</name>
</gene>